<protein>
    <submittedName>
        <fullName evidence="1">Uncharacterized protein</fullName>
    </submittedName>
</protein>
<feature type="non-terminal residue" evidence="1">
    <location>
        <position position="44"/>
    </location>
</feature>
<accession>X1LX43</accession>
<dbReference type="AlphaFoldDB" id="X1LX43"/>
<reference evidence="1" key="1">
    <citation type="journal article" date="2014" name="Front. Microbiol.">
        <title>High frequency of phylogenetically diverse reductive dehalogenase-homologous genes in deep subseafloor sedimentary metagenomes.</title>
        <authorList>
            <person name="Kawai M."/>
            <person name="Futagami T."/>
            <person name="Toyoda A."/>
            <person name="Takaki Y."/>
            <person name="Nishi S."/>
            <person name="Hori S."/>
            <person name="Arai W."/>
            <person name="Tsubouchi T."/>
            <person name="Morono Y."/>
            <person name="Uchiyama I."/>
            <person name="Ito T."/>
            <person name="Fujiyama A."/>
            <person name="Inagaki F."/>
            <person name="Takami H."/>
        </authorList>
    </citation>
    <scope>NUCLEOTIDE SEQUENCE</scope>
    <source>
        <strain evidence="1">Expedition CK06-06</strain>
    </source>
</reference>
<gene>
    <name evidence="1" type="ORF">S06H3_17837</name>
</gene>
<sequence length="44" mass="5290">MTRGMYFTEDEKHYIIENVENRSYADIAERLSVLYPKDNNGYRS</sequence>
<name>X1LX43_9ZZZZ</name>
<dbReference type="EMBL" id="BARV01008953">
    <property type="protein sequence ID" value="GAI10376.1"/>
    <property type="molecule type" value="Genomic_DNA"/>
</dbReference>
<organism evidence="1">
    <name type="scientific">marine sediment metagenome</name>
    <dbReference type="NCBI Taxonomy" id="412755"/>
    <lineage>
        <taxon>unclassified sequences</taxon>
        <taxon>metagenomes</taxon>
        <taxon>ecological metagenomes</taxon>
    </lineage>
</organism>
<evidence type="ECO:0000313" key="1">
    <source>
        <dbReference type="EMBL" id="GAI10376.1"/>
    </source>
</evidence>
<comment type="caution">
    <text evidence="1">The sequence shown here is derived from an EMBL/GenBank/DDBJ whole genome shotgun (WGS) entry which is preliminary data.</text>
</comment>
<proteinExistence type="predicted"/>